<dbReference type="NCBIfam" id="TIGR00460">
    <property type="entry name" value="fmt"/>
    <property type="match status" value="1"/>
</dbReference>
<dbReference type="OrthoDB" id="9802815at2"/>
<dbReference type="CDD" id="cd08704">
    <property type="entry name" value="Met_tRNA_FMT_C"/>
    <property type="match status" value="1"/>
</dbReference>
<dbReference type="InterPro" id="IPR011034">
    <property type="entry name" value="Formyl_transferase-like_C_sf"/>
</dbReference>
<accession>A0A1U7CNA1</accession>
<evidence type="ECO:0000259" key="10">
    <source>
        <dbReference type="Pfam" id="PF00551"/>
    </source>
</evidence>
<sequence length="330" mass="35029">MATPIAIVMLGTGDFALPLFESLHGAGHRLLSLVTQPDRPQGRHQELIPSLIKQSALRLGVPVFQPEKVNEPEAVESIRELAPDLLVTAAYGQILSPELLGVARLGAINLHGSILPSYRGAAPVARAIERGETEAGVTVIQMTPKIDAGGMIAVARTPIDPDETAGELEDRLARLGAPLTLDVIEKIIAGRAEILPQDGSLVTKAPKLRKESGVIDWTRPALEIHNLVRAMQPWPIASTTWTALPWTPTGPLRVIVHKTRPVEGEGEPGVVLSATQGDLVVAAGQGAIQLLVVQIPGKKPMTAAEFLRGRHVQPGDQMGDGSKSAPRTSS</sequence>
<keyword evidence="13" id="KW-1185">Reference proteome</keyword>
<evidence type="ECO:0000256" key="2">
    <source>
        <dbReference type="ARBA" id="ARBA00010699"/>
    </source>
</evidence>
<dbReference type="SUPFAM" id="SSF50486">
    <property type="entry name" value="FMT C-terminal domain-like"/>
    <property type="match status" value="1"/>
</dbReference>
<comment type="catalytic activity">
    <reaction evidence="7 8">
        <text>L-methionyl-tRNA(fMet) + (6R)-10-formyltetrahydrofolate = N-formyl-L-methionyl-tRNA(fMet) + (6S)-5,6,7,8-tetrahydrofolate + H(+)</text>
        <dbReference type="Rhea" id="RHEA:24380"/>
        <dbReference type="Rhea" id="RHEA-COMP:9952"/>
        <dbReference type="Rhea" id="RHEA-COMP:9953"/>
        <dbReference type="ChEBI" id="CHEBI:15378"/>
        <dbReference type="ChEBI" id="CHEBI:57453"/>
        <dbReference type="ChEBI" id="CHEBI:78530"/>
        <dbReference type="ChEBI" id="CHEBI:78844"/>
        <dbReference type="ChEBI" id="CHEBI:195366"/>
        <dbReference type="EC" id="2.1.2.9"/>
    </reaction>
</comment>
<dbReference type="InterPro" id="IPR041711">
    <property type="entry name" value="Met-tRNA-FMT_N"/>
</dbReference>
<protein>
    <recommendedName>
        <fullName evidence="4 8">Methionyl-tRNA formyltransferase</fullName>
        <ecNumber evidence="3 8">2.1.2.9</ecNumber>
    </recommendedName>
</protein>
<comment type="similarity">
    <text evidence="2 8">Belongs to the Fmt family.</text>
</comment>
<dbReference type="EC" id="2.1.2.9" evidence="3 8"/>
<dbReference type="EMBL" id="CP019082">
    <property type="protein sequence ID" value="APW60412.1"/>
    <property type="molecule type" value="Genomic_DNA"/>
</dbReference>
<dbReference type="InterPro" id="IPR044135">
    <property type="entry name" value="Met-tRNA-FMT_C"/>
</dbReference>
<evidence type="ECO:0000256" key="9">
    <source>
        <dbReference type="SAM" id="MobiDB-lite"/>
    </source>
</evidence>
<evidence type="ECO:0000313" key="12">
    <source>
        <dbReference type="EMBL" id="APW60412.1"/>
    </source>
</evidence>
<keyword evidence="5 8" id="KW-0808">Transferase</keyword>
<dbReference type="CDD" id="cd08646">
    <property type="entry name" value="FMT_core_Met-tRNA-FMT_N"/>
    <property type="match status" value="1"/>
</dbReference>
<feature type="domain" description="Formyl transferase N-terminal" evidence="10">
    <location>
        <begin position="5"/>
        <end position="179"/>
    </location>
</feature>
<dbReference type="RefSeq" id="WP_076345028.1">
    <property type="nucleotide sequence ID" value="NZ_CP019082.1"/>
</dbReference>
<dbReference type="Proteomes" id="UP000186309">
    <property type="component" value="Chromosome"/>
</dbReference>
<evidence type="ECO:0000256" key="4">
    <source>
        <dbReference type="ARBA" id="ARBA00016014"/>
    </source>
</evidence>
<proteinExistence type="inferred from homology"/>
<dbReference type="Pfam" id="PF02911">
    <property type="entry name" value="Formyl_trans_C"/>
    <property type="match status" value="1"/>
</dbReference>
<feature type="binding site" evidence="8">
    <location>
        <begin position="113"/>
        <end position="116"/>
    </location>
    <ligand>
        <name>(6S)-5,6,7,8-tetrahydrofolate</name>
        <dbReference type="ChEBI" id="CHEBI:57453"/>
    </ligand>
</feature>
<evidence type="ECO:0000259" key="11">
    <source>
        <dbReference type="Pfam" id="PF02911"/>
    </source>
</evidence>
<evidence type="ECO:0000256" key="3">
    <source>
        <dbReference type="ARBA" id="ARBA00012261"/>
    </source>
</evidence>
<dbReference type="InterPro" id="IPR036477">
    <property type="entry name" value="Formyl_transf_N_sf"/>
</dbReference>
<feature type="domain" description="Formyl transferase C-terminal" evidence="11">
    <location>
        <begin position="207"/>
        <end position="310"/>
    </location>
</feature>
<dbReference type="SUPFAM" id="SSF53328">
    <property type="entry name" value="Formyltransferase"/>
    <property type="match status" value="1"/>
</dbReference>
<dbReference type="InterPro" id="IPR037022">
    <property type="entry name" value="Formyl_trans_C_sf"/>
</dbReference>
<organism evidence="12 13">
    <name type="scientific">Paludisphaera borealis</name>
    <dbReference type="NCBI Taxonomy" id="1387353"/>
    <lineage>
        <taxon>Bacteria</taxon>
        <taxon>Pseudomonadati</taxon>
        <taxon>Planctomycetota</taxon>
        <taxon>Planctomycetia</taxon>
        <taxon>Isosphaerales</taxon>
        <taxon>Isosphaeraceae</taxon>
        <taxon>Paludisphaera</taxon>
    </lineage>
</organism>
<evidence type="ECO:0000256" key="6">
    <source>
        <dbReference type="ARBA" id="ARBA00022917"/>
    </source>
</evidence>
<evidence type="ECO:0000256" key="1">
    <source>
        <dbReference type="ARBA" id="ARBA00002606"/>
    </source>
</evidence>
<dbReference type="Gene3D" id="3.10.25.10">
    <property type="entry name" value="Formyl transferase, C-terminal domain"/>
    <property type="match status" value="1"/>
</dbReference>
<evidence type="ECO:0000256" key="8">
    <source>
        <dbReference type="HAMAP-Rule" id="MF_00182"/>
    </source>
</evidence>
<reference evidence="13" key="1">
    <citation type="submission" date="2016-12" db="EMBL/GenBank/DDBJ databases">
        <title>Comparative genomics of four Isosphaeraceae planctomycetes: a common pool of plasmids and glycoside hydrolase genes.</title>
        <authorList>
            <person name="Ivanova A."/>
        </authorList>
    </citation>
    <scope>NUCLEOTIDE SEQUENCE [LARGE SCALE GENOMIC DNA]</scope>
    <source>
        <strain evidence="13">PX4</strain>
    </source>
</reference>
<dbReference type="STRING" id="1387353.BSF38_01880"/>
<dbReference type="InterPro" id="IPR005794">
    <property type="entry name" value="Fmt"/>
</dbReference>
<dbReference type="AlphaFoldDB" id="A0A1U7CNA1"/>
<dbReference type="KEGG" id="pbor:BSF38_01880"/>
<dbReference type="InterPro" id="IPR005793">
    <property type="entry name" value="Formyl_trans_C"/>
</dbReference>
<dbReference type="Gene3D" id="3.40.50.170">
    <property type="entry name" value="Formyl transferase, N-terminal domain"/>
    <property type="match status" value="1"/>
</dbReference>
<evidence type="ECO:0000256" key="7">
    <source>
        <dbReference type="ARBA" id="ARBA00048558"/>
    </source>
</evidence>
<evidence type="ECO:0000313" key="13">
    <source>
        <dbReference type="Proteomes" id="UP000186309"/>
    </source>
</evidence>
<name>A0A1U7CNA1_9BACT</name>
<keyword evidence="6 8" id="KW-0648">Protein biosynthesis</keyword>
<dbReference type="PANTHER" id="PTHR11138:SF5">
    <property type="entry name" value="METHIONYL-TRNA FORMYLTRANSFERASE, MITOCHONDRIAL"/>
    <property type="match status" value="1"/>
</dbReference>
<comment type="function">
    <text evidence="1 8">Attaches a formyl group to the free amino group of methionyl-tRNA(fMet). The formyl group appears to play a dual role in the initiator identity of N-formylmethionyl-tRNA by promoting its recognition by IF2 and preventing the misappropriation of this tRNA by the elongation apparatus.</text>
</comment>
<dbReference type="Pfam" id="PF00551">
    <property type="entry name" value="Formyl_trans_N"/>
    <property type="match status" value="1"/>
</dbReference>
<dbReference type="InterPro" id="IPR002376">
    <property type="entry name" value="Formyl_transf_N"/>
</dbReference>
<gene>
    <name evidence="8 12" type="primary">fmt</name>
    <name evidence="12" type="ORF">BSF38_01880</name>
</gene>
<dbReference type="HAMAP" id="MF_00182">
    <property type="entry name" value="Formyl_trans"/>
    <property type="match status" value="1"/>
</dbReference>
<dbReference type="GO" id="GO:0004479">
    <property type="term" value="F:methionyl-tRNA formyltransferase activity"/>
    <property type="evidence" value="ECO:0007669"/>
    <property type="project" value="UniProtKB-UniRule"/>
</dbReference>
<dbReference type="GO" id="GO:0005829">
    <property type="term" value="C:cytosol"/>
    <property type="evidence" value="ECO:0007669"/>
    <property type="project" value="TreeGrafter"/>
</dbReference>
<evidence type="ECO:0000256" key="5">
    <source>
        <dbReference type="ARBA" id="ARBA00022679"/>
    </source>
</evidence>
<dbReference type="PANTHER" id="PTHR11138">
    <property type="entry name" value="METHIONYL-TRNA FORMYLTRANSFERASE"/>
    <property type="match status" value="1"/>
</dbReference>
<feature type="region of interest" description="Disordered" evidence="9">
    <location>
        <begin position="309"/>
        <end position="330"/>
    </location>
</feature>